<feature type="compositionally biased region" description="Polar residues" evidence="3">
    <location>
        <begin position="642"/>
        <end position="653"/>
    </location>
</feature>
<feature type="compositionally biased region" description="Basic residues" evidence="3">
    <location>
        <begin position="485"/>
        <end position="501"/>
    </location>
</feature>
<feature type="compositionally biased region" description="Basic and acidic residues" evidence="3">
    <location>
        <begin position="515"/>
        <end position="538"/>
    </location>
</feature>
<dbReference type="InterPro" id="IPR015943">
    <property type="entry name" value="WD40/YVTN_repeat-like_dom_sf"/>
</dbReference>
<dbReference type="Gene3D" id="2.130.10.10">
    <property type="entry name" value="YVTN repeat-like/Quinoprotein amine dehydrogenase"/>
    <property type="match status" value="1"/>
</dbReference>
<dbReference type="Pfam" id="PF00400">
    <property type="entry name" value="WD40"/>
    <property type="match status" value="4"/>
</dbReference>
<dbReference type="SMART" id="SM00320">
    <property type="entry name" value="WD40"/>
    <property type="match status" value="6"/>
</dbReference>
<name>A0A9P0FD71_BRAAE</name>
<keyword evidence="1" id="KW-0853">WD repeat</keyword>
<feature type="compositionally biased region" description="Low complexity" evidence="3">
    <location>
        <begin position="566"/>
        <end position="576"/>
    </location>
</feature>
<dbReference type="GO" id="GO:0005737">
    <property type="term" value="C:cytoplasm"/>
    <property type="evidence" value="ECO:0007669"/>
    <property type="project" value="TreeGrafter"/>
</dbReference>
<sequence length="743" mass="83951">MASTAAMNPLRYIINRQYNDCVKIKNKLFNERLAKARNLYRKDLYAHYGCVNAIEFSDEGELLVSGGDDRRVLLWSVPEIIHDRGAPVIMREHHISNIFCVSFDSRNSKIFSGGNDDQVILHDIHTCNLITKLPHRKPVYGLSINPQNDDVLATAGDDGRILIFDVRETSAEAQCLAKQKTGFHSVMFNPTNPRFLVTANSEEGIALWDCRKPKDVLVQYDSTGGKISGISACFDRSGKQLLALRRRLPPVLYATQSETAICQFYHPQYYNSCTMKTCCFAGDNDEYILSGSDDFNLYMWQIPRDGSEWGTSHVVLKGHRSIVNQVRYNKHNNLIASSGVEKMVKLWTTLPIGTWRGSLVKEYSESSRAIYTHDDYMQIVGATGERISHDYSDQSTLEDSKMMAFFDSLIQREIEGWESPAESLSTDSDSDGQSQYWTNLITEIYHTRHKNFDEAKKHNKTNTIAHLIYKKRHCLAKMAHDKSRSAIRRYHLKEKSRKRKNFVKDRTAKSPKNGKRPENYNALKHESRKQKSDVEGGSRLRKYRTRQSVKDICESSASNNSIDAPSTSTGITSSASSTYRVIEQDSDDELPPNTLNCNENITEEVNNFVNILPTPLNGTHDLFVNALETSTEVVSTGHAPLPSTSAQNTYQSDTDSDFDDYQLTPVKKRRTVSASDSGCATGPCSSSSLSKKNNQNNNHRQECSFGNGGRSSDEEYVYEKFRKSVKKARLNLRKQIGAESDSN</sequence>
<dbReference type="GO" id="GO:0080008">
    <property type="term" value="C:Cul4-RING E3 ubiquitin ligase complex"/>
    <property type="evidence" value="ECO:0007669"/>
    <property type="project" value="TreeGrafter"/>
</dbReference>
<evidence type="ECO:0000313" key="4">
    <source>
        <dbReference type="EMBL" id="CAH0551032.1"/>
    </source>
</evidence>
<dbReference type="GO" id="GO:0045717">
    <property type="term" value="P:negative regulation of fatty acid biosynthetic process"/>
    <property type="evidence" value="ECO:0007669"/>
    <property type="project" value="TreeGrafter"/>
</dbReference>
<accession>A0A9P0FD71</accession>
<dbReference type="InterPro" id="IPR036322">
    <property type="entry name" value="WD40_repeat_dom_sf"/>
</dbReference>
<feature type="compositionally biased region" description="Polar residues" evidence="3">
    <location>
        <begin position="555"/>
        <end position="565"/>
    </location>
</feature>
<dbReference type="PANTHER" id="PTHR15574">
    <property type="entry name" value="WD REPEAT DOMAIN-CONTAINING FAMILY"/>
    <property type="match status" value="1"/>
</dbReference>
<keyword evidence="5" id="KW-1185">Reference proteome</keyword>
<organism evidence="4 5">
    <name type="scientific">Brassicogethes aeneus</name>
    <name type="common">Rape pollen beetle</name>
    <name type="synonym">Meligethes aeneus</name>
    <dbReference type="NCBI Taxonomy" id="1431903"/>
    <lineage>
        <taxon>Eukaryota</taxon>
        <taxon>Metazoa</taxon>
        <taxon>Ecdysozoa</taxon>
        <taxon>Arthropoda</taxon>
        <taxon>Hexapoda</taxon>
        <taxon>Insecta</taxon>
        <taxon>Pterygota</taxon>
        <taxon>Neoptera</taxon>
        <taxon>Endopterygota</taxon>
        <taxon>Coleoptera</taxon>
        <taxon>Polyphaga</taxon>
        <taxon>Cucujiformia</taxon>
        <taxon>Nitidulidae</taxon>
        <taxon>Meligethinae</taxon>
        <taxon>Brassicogethes</taxon>
    </lineage>
</organism>
<evidence type="ECO:0008006" key="6">
    <source>
        <dbReference type="Google" id="ProtNLM"/>
    </source>
</evidence>
<dbReference type="InterPro" id="IPR045151">
    <property type="entry name" value="DCAF8"/>
</dbReference>
<evidence type="ECO:0000256" key="1">
    <source>
        <dbReference type="ARBA" id="ARBA00022574"/>
    </source>
</evidence>
<feature type="compositionally biased region" description="Low complexity" evidence="3">
    <location>
        <begin position="685"/>
        <end position="698"/>
    </location>
</feature>
<reference evidence="4" key="1">
    <citation type="submission" date="2021-12" db="EMBL/GenBank/DDBJ databases">
        <authorList>
            <person name="King R."/>
        </authorList>
    </citation>
    <scope>NUCLEOTIDE SEQUENCE</scope>
</reference>
<gene>
    <name evidence="4" type="ORF">MELIAE_LOCUS3728</name>
</gene>
<proteinExistence type="predicted"/>
<feature type="region of interest" description="Disordered" evidence="3">
    <location>
        <begin position="480"/>
        <end position="576"/>
    </location>
</feature>
<protein>
    <recommendedName>
        <fullName evidence="6">DDB1- and CUL4-associated factor 5</fullName>
    </recommendedName>
</protein>
<keyword evidence="2" id="KW-0677">Repeat</keyword>
<dbReference type="Proteomes" id="UP001154078">
    <property type="component" value="Chromosome 2"/>
</dbReference>
<dbReference type="EMBL" id="OV121133">
    <property type="protein sequence ID" value="CAH0551032.1"/>
    <property type="molecule type" value="Genomic_DNA"/>
</dbReference>
<evidence type="ECO:0000256" key="3">
    <source>
        <dbReference type="SAM" id="MobiDB-lite"/>
    </source>
</evidence>
<evidence type="ECO:0000313" key="5">
    <source>
        <dbReference type="Proteomes" id="UP001154078"/>
    </source>
</evidence>
<dbReference type="AlphaFoldDB" id="A0A9P0FD71"/>
<dbReference type="InterPro" id="IPR001680">
    <property type="entry name" value="WD40_rpt"/>
</dbReference>
<dbReference type="OrthoDB" id="5573735at2759"/>
<dbReference type="SUPFAM" id="SSF50978">
    <property type="entry name" value="WD40 repeat-like"/>
    <property type="match status" value="1"/>
</dbReference>
<dbReference type="PANTHER" id="PTHR15574:SF43">
    <property type="entry name" value="DDB1- AND CUL4-ASSOCIATED FACTOR 5"/>
    <property type="match status" value="1"/>
</dbReference>
<evidence type="ECO:0000256" key="2">
    <source>
        <dbReference type="ARBA" id="ARBA00022737"/>
    </source>
</evidence>
<feature type="region of interest" description="Disordered" evidence="3">
    <location>
        <begin position="635"/>
        <end position="712"/>
    </location>
</feature>